<dbReference type="RefSeq" id="WP_236497676.1">
    <property type="nucleotide sequence ID" value="NZ_CP091244.1"/>
</dbReference>
<dbReference type="EMBL" id="CP091244">
    <property type="protein sequence ID" value="UJS23501.1"/>
    <property type="molecule type" value="Genomic_DNA"/>
</dbReference>
<name>A0ABY3SYD8_9GAMM</name>
<reference evidence="2" key="1">
    <citation type="journal article" date="2022" name="Microorganisms">
        <title>Two New Species of Filamentous Sulfur Bacteria of the Genus Thiothrix, Thiothrix winogradskyi sp. nov. and 'Candidatus Thiothrix sulfatifontis' sp. nov.</title>
        <authorList>
            <person name="Ravin N.V."/>
            <person name="Rossetti S."/>
            <person name="Beletsky A.V."/>
            <person name="Kadnikov V.V."/>
            <person name="Rudenko T.S."/>
            <person name="Smolyakov D.D."/>
            <person name="Moskvitina M.I."/>
            <person name="Gureeva M.V."/>
            <person name="Mardanov A.V."/>
            <person name="Grabovich M.Y."/>
        </authorList>
    </citation>
    <scope>NUCLEOTIDE SEQUENCE</scope>
    <source>
        <strain evidence="2">CT3</strain>
    </source>
</reference>
<evidence type="ECO:0000313" key="3">
    <source>
        <dbReference type="Proteomes" id="UP001054801"/>
    </source>
</evidence>
<accession>A0ABY3SYD8</accession>
<dbReference type="Proteomes" id="UP001054801">
    <property type="component" value="Chromosome"/>
</dbReference>
<sequence length="86" mass="9354">MSIGNAIQKGTLIYIYDHNGRQITSVSAPGRWPEDGLKGFTANTVSIQKGSLIYHYDEMGHCVGRPRPAQAPLPATQQGKREPCTA</sequence>
<evidence type="ECO:0000256" key="1">
    <source>
        <dbReference type="SAM" id="MobiDB-lite"/>
    </source>
</evidence>
<feature type="region of interest" description="Disordered" evidence="1">
    <location>
        <begin position="65"/>
        <end position="86"/>
    </location>
</feature>
<keyword evidence="3" id="KW-1185">Reference proteome</keyword>
<evidence type="ECO:0000313" key="2">
    <source>
        <dbReference type="EMBL" id="UJS23501.1"/>
    </source>
</evidence>
<organism evidence="2 3">
    <name type="scientific">Thiothrix winogradskyi</name>
    <dbReference type="NCBI Taxonomy" id="96472"/>
    <lineage>
        <taxon>Bacteria</taxon>
        <taxon>Pseudomonadati</taxon>
        <taxon>Pseudomonadota</taxon>
        <taxon>Gammaproteobacteria</taxon>
        <taxon>Thiotrichales</taxon>
        <taxon>Thiotrichaceae</taxon>
        <taxon>Thiothrix</taxon>
    </lineage>
</organism>
<gene>
    <name evidence="2" type="ORF">L2Y54_16340</name>
</gene>
<protein>
    <submittedName>
        <fullName evidence="2">Uncharacterized protein</fullName>
    </submittedName>
</protein>
<proteinExistence type="predicted"/>